<keyword evidence="3" id="KW-1185">Reference proteome</keyword>
<name>A0A060HGD4_9ARCH</name>
<sequence>MEMPTIVHFEIPAHDIERAKGFYNRLFGWKAEKILGRPLEEGPMEYWIFRTGKEGSGEHVMSGAIMKRMQPDHSITNYVNVDSVAEYEKKIEKLGGKVKVPKTEVPGMGWFAICTDTENNTFALWEQKMPPASES</sequence>
<dbReference type="InterPro" id="IPR029068">
    <property type="entry name" value="Glyas_Bleomycin-R_OHBP_Dase"/>
</dbReference>
<evidence type="ECO:0000313" key="3">
    <source>
        <dbReference type="Proteomes" id="UP000027093"/>
    </source>
</evidence>
<dbReference type="STRING" id="926571.NVIE_014480"/>
<protein>
    <submittedName>
        <fullName evidence="2">Putative glyoxalase/bleomycin resistance domain protein</fullName>
    </submittedName>
</protein>
<dbReference type="PANTHER" id="PTHR33993">
    <property type="entry name" value="GLYOXALASE-RELATED"/>
    <property type="match status" value="1"/>
</dbReference>
<dbReference type="InterPro" id="IPR053863">
    <property type="entry name" value="Glyoxy/Ble-like_N"/>
</dbReference>
<dbReference type="KEGG" id="nvn:NVIE_014480"/>
<dbReference type="EMBL" id="CP007536">
    <property type="protein sequence ID" value="AIC15689.1"/>
    <property type="molecule type" value="Genomic_DNA"/>
</dbReference>
<feature type="domain" description="VOC" evidence="1">
    <location>
        <begin position="5"/>
        <end position="127"/>
    </location>
</feature>
<evidence type="ECO:0000259" key="1">
    <source>
        <dbReference type="PROSITE" id="PS51819"/>
    </source>
</evidence>
<evidence type="ECO:0000313" key="2">
    <source>
        <dbReference type="EMBL" id="AIC15689.1"/>
    </source>
</evidence>
<dbReference type="HOGENOM" id="CLU_127592_3_0_2"/>
<dbReference type="PROSITE" id="PS51819">
    <property type="entry name" value="VOC"/>
    <property type="match status" value="1"/>
</dbReference>
<dbReference type="Gene3D" id="3.10.180.10">
    <property type="entry name" value="2,3-Dihydroxybiphenyl 1,2-Dioxygenase, domain 1"/>
    <property type="match status" value="1"/>
</dbReference>
<reference evidence="2 3" key="1">
    <citation type="journal article" date="2014" name="Int. J. Syst. Evol. Microbiol.">
        <title>Nitrososphaera viennensis gen. nov., sp. nov., an aerobic and mesophilic, ammonia-oxidizing archaeon from soil and a member of the archaeal phylum Thaumarchaeota.</title>
        <authorList>
            <person name="Stieglmeier M."/>
            <person name="Klingl A."/>
            <person name="Alves R.J."/>
            <person name="Rittmann S.K."/>
            <person name="Melcher M."/>
            <person name="Leisch N."/>
            <person name="Schleper C."/>
        </authorList>
    </citation>
    <scope>NUCLEOTIDE SEQUENCE [LARGE SCALE GENOMIC DNA]</scope>
    <source>
        <strain evidence="2">EN76</strain>
    </source>
</reference>
<dbReference type="Pfam" id="PF22677">
    <property type="entry name" value="Ble-like_N"/>
    <property type="match status" value="1"/>
</dbReference>
<organism evidence="2 3">
    <name type="scientific">Nitrososphaera viennensis EN76</name>
    <dbReference type="NCBI Taxonomy" id="926571"/>
    <lineage>
        <taxon>Archaea</taxon>
        <taxon>Nitrososphaerota</taxon>
        <taxon>Nitrososphaeria</taxon>
        <taxon>Nitrososphaerales</taxon>
        <taxon>Nitrososphaeraceae</taxon>
        <taxon>Nitrososphaera</taxon>
    </lineage>
</organism>
<proteinExistence type="predicted"/>
<dbReference type="InterPro" id="IPR037523">
    <property type="entry name" value="VOC_core"/>
</dbReference>
<dbReference type="InterPro" id="IPR052164">
    <property type="entry name" value="Anthracycline_SecMetBiosynth"/>
</dbReference>
<dbReference type="SUPFAM" id="SSF54593">
    <property type="entry name" value="Glyoxalase/Bleomycin resistance protein/Dihydroxybiphenyl dioxygenase"/>
    <property type="match status" value="1"/>
</dbReference>
<dbReference type="AlphaFoldDB" id="A0A060HGD4"/>
<dbReference type="Proteomes" id="UP000027093">
    <property type="component" value="Chromosome"/>
</dbReference>
<dbReference type="CDD" id="cd07247">
    <property type="entry name" value="SgaA_N_like"/>
    <property type="match status" value="1"/>
</dbReference>
<gene>
    <name evidence="2" type="ORF">NVIE_014480</name>
</gene>
<accession>A0A060HGD4</accession>
<dbReference type="PANTHER" id="PTHR33993:SF2">
    <property type="entry name" value="VOC DOMAIN-CONTAINING PROTEIN"/>
    <property type="match status" value="1"/>
</dbReference>